<feature type="signal peptide" evidence="1">
    <location>
        <begin position="1"/>
        <end position="19"/>
    </location>
</feature>
<reference evidence="3 4" key="1">
    <citation type="submission" date="2015-10" db="EMBL/GenBank/DDBJ databases">
        <title>The cercosporin biosynthetic gene cluster was horizontally transferred to several fungal lineages and shown to be expanded in Cercospora beticola based on microsynteny with recipient genomes.</title>
        <authorList>
            <person name="De Jonge R."/>
            <person name="Ebert M.K."/>
            <person name="Suttle J.C."/>
            <person name="Jurick Ii W.M."/>
            <person name="Secor G.A."/>
            <person name="Thomma B.P."/>
            <person name="Van De Peer Y."/>
            <person name="Bolton M.D."/>
        </authorList>
    </citation>
    <scope>NUCLEOTIDE SEQUENCE [LARGE SCALE GENOMIC DNA]</scope>
    <source>
        <strain evidence="3 4">09-40</strain>
    </source>
</reference>
<dbReference type="AlphaFoldDB" id="A0A2G5HXG3"/>
<dbReference type="GO" id="GO:0005856">
    <property type="term" value="C:cytoskeleton"/>
    <property type="evidence" value="ECO:0007669"/>
    <property type="project" value="TreeGrafter"/>
</dbReference>
<dbReference type="InterPro" id="IPR036409">
    <property type="entry name" value="Aldolase_II/adducin_N_sf"/>
</dbReference>
<protein>
    <recommendedName>
        <fullName evidence="2">Class II aldolase/adducin N-terminal domain-containing protein</fullName>
    </recommendedName>
</protein>
<dbReference type="PANTHER" id="PTHR10672">
    <property type="entry name" value="ADDUCIN"/>
    <property type="match status" value="1"/>
</dbReference>
<name>A0A2G5HXG3_CERBT</name>
<dbReference type="OrthoDB" id="2932980at2759"/>
<dbReference type="Proteomes" id="UP000230605">
    <property type="component" value="Chromosome 2"/>
</dbReference>
<feature type="domain" description="Class II aldolase/adducin N-terminal" evidence="2">
    <location>
        <begin position="42"/>
        <end position="260"/>
    </location>
</feature>
<dbReference type="Pfam" id="PF00596">
    <property type="entry name" value="Aldolase_II"/>
    <property type="match status" value="1"/>
</dbReference>
<evidence type="ECO:0000259" key="2">
    <source>
        <dbReference type="SMART" id="SM01007"/>
    </source>
</evidence>
<dbReference type="Gene3D" id="3.40.225.10">
    <property type="entry name" value="Class II aldolase/adducin N-terminal domain"/>
    <property type="match status" value="1"/>
</dbReference>
<feature type="chain" id="PRO_5013687021" description="Class II aldolase/adducin N-terminal domain-containing protein" evidence="1">
    <location>
        <begin position="20"/>
        <end position="335"/>
    </location>
</feature>
<dbReference type="InterPro" id="IPR001303">
    <property type="entry name" value="Aldolase_II/adducin_N"/>
</dbReference>
<evidence type="ECO:0000313" key="4">
    <source>
        <dbReference type="Proteomes" id="UP000230605"/>
    </source>
</evidence>
<proteinExistence type="predicted"/>
<dbReference type="PANTHER" id="PTHR10672:SF41">
    <property type="entry name" value="CLASS II ALDOLASE_ADDUCIN DOMAIN PROTEIN (AFU_ORTHOLOGUE AFUA_3G01330)"/>
    <property type="match status" value="1"/>
</dbReference>
<comment type="caution">
    <text evidence="3">The sequence shown here is derived from an EMBL/GenBank/DDBJ whole genome shotgun (WGS) entry which is preliminary data.</text>
</comment>
<dbReference type="InterPro" id="IPR051017">
    <property type="entry name" value="Aldolase-II_Adducin_sf"/>
</dbReference>
<gene>
    <name evidence="3" type="ORF">CB0940_05349</name>
</gene>
<dbReference type="EMBL" id="LKMD01000102">
    <property type="protein sequence ID" value="PIA97235.1"/>
    <property type="molecule type" value="Genomic_DNA"/>
</dbReference>
<evidence type="ECO:0000313" key="3">
    <source>
        <dbReference type="EMBL" id="PIA97235.1"/>
    </source>
</evidence>
<dbReference type="SMART" id="SM01007">
    <property type="entry name" value="Aldolase_II"/>
    <property type="match status" value="1"/>
</dbReference>
<accession>A0A2G5HXG3</accession>
<dbReference type="GO" id="GO:0051015">
    <property type="term" value="F:actin filament binding"/>
    <property type="evidence" value="ECO:0007669"/>
    <property type="project" value="TreeGrafter"/>
</dbReference>
<keyword evidence="1" id="KW-0732">Signal</keyword>
<organism evidence="3 4">
    <name type="scientific">Cercospora beticola</name>
    <name type="common">Sugarbeet leaf spot fungus</name>
    <dbReference type="NCBI Taxonomy" id="122368"/>
    <lineage>
        <taxon>Eukaryota</taxon>
        <taxon>Fungi</taxon>
        <taxon>Dikarya</taxon>
        <taxon>Ascomycota</taxon>
        <taxon>Pezizomycotina</taxon>
        <taxon>Dothideomycetes</taxon>
        <taxon>Dothideomycetidae</taxon>
        <taxon>Mycosphaerellales</taxon>
        <taxon>Mycosphaerellaceae</taxon>
        <taxon>Cercospora</taxon>
    </lineage>
</organism>
<evidence type="ECO:0000256" key="1">
    <source>
        <dbReference type="SAM" id="SignalP"/>
    </source>
</evidence>
<dbReference type="SUPFAM" id="SSF53639">
    <property type="entry name" value="AraD/HMP-PK domain-like"/>
    <property type="match status" value="2"/>
</dbReference>
<sequence length="335" mass="36815">MLSKLLALSLPLVIHVAMSTDTTDTRAALLKASTPPSKDFFNTLVTANRILAHHNVVDAYGHISARNPQNPQTFFLSRSLAPALVSRDDIQEYYVSDASPVKKGDDVPKGFLERYIHSETYKAYKDVNSVVHAHNEAVLPFSLGSIPLKAVYHMGGVMGPQVPVFDIANHYKPSDEYHSMLITNEHLGAGLAGGFNPTGPISKVGGMIKSYVTGSESTPVAFPSCPVVLMRGHGFTNVGSTIEEAVYRAIYTCKNAQIQTTSLSLQMSFNLRGIANEFGKKEHTQGAKQEDIKYLSDREVRDSWAQIRGTAERAWELWSEEVGRSPLYDDPTAEE</sequence>